<feature type="binding site" evidence="11">
    <location>
        <position position="114"/>
    </location>
    <ligand>
        <name>ATP</name>
        <dbReference type="ChEBI" id="CHEBI:30616"/>
    </ligand>
</feature>
<evidence type="ECO:0000256" key="9">
    <source>
        <dbReference type="ARBA" id="ARBA00023141"/>
    </source>
</evidence>
<evidence type="ECO:0000256" key="7">
    <source>
        <dbReference type="ARBA" id="ARBA00022777"/>
    </source>
</evidence>
<dbReference type="EMBL" id="CP072329">
    <property type="protein sequence ID" value="QUB39767.1"/>
    <property type="molecule type" value="Genomic_DNA"/>
</dbReference>
<proteinExistence type="inferred from homology"/>
<evidence type="ECO:0000256" key="3">
    <source>
        <dbReference type="ARBA" id="ARBA00012154"/>
    </source>
</evidence>
<dbReference type="AlphaFoldDB" id="A0A9X0WLQ3"/>
<reference evidence="12" key="1">
    <citation type="submission" date="2016-12" db="EMBL/GenBank/DDBJ databases">
        <title>Draft genome of Streptococcus lactarius CCUG 66490T type strain.</title>
        <authorList>
            <person name="Salva-Serra F."/>
            <person name="Engstrom-Jakobsson H."/>
            <person name="Thorell K."/>
            <person name="Gomila M."/>
            <person name="Gonzales-Siles L."/>
            <person name="Busquets A."/>
            <person name="Jaen-Luchoro D."/>
            <person name="Karlsson R."/>
            <person name="Kristiansson E."/>
            <person name="Moore E."/>
        </authorList>
    </citation>
    <scope>NUCLEOTIDE SEQUENCE</scope>
    <source>
        <strain evidence="12">CCUG 66490</strain>
    </source>
</reference>
<comment type="caution">
    <text evidence="11">Lacks conserved residue(s) required for the propagation of feature annotation.</text>
</comment>
<keyword evidence="7 11" id="KW-0418">Kinase</keyword>
<name>A0A9X0WLQ3_9STRE</name>
<protein>
    <recommendedName>
        <fullName evidence="3 11">Shikimate kinase</fullName>
        <shortName evidence="11">SK</shortName>
        <ecNumber evidence="3 11">2.7.1.71</ecNumber>
    </recommendedName>
</protein>
<keyword evidence="8 11" id="KW-0067">ATP-binding</keyword>
<dbReference type="PROSITE" id="PS01128">
    <property type="entry name" value="SHIKIMATE_KINASE"/>
    <property type="match status" value="1"/>
</dbReference>
<feature type="binding site" evidence="11">
    <location>
        <position position="14"/>
    </location>
    <ligand>
        <name>Mg(2+)</name>
        <dbReference type="ChEBI" id="CHEBI:18420"/>
    </ligand>
</feature>
<dbReference type="HAMAP" id="MF_00109">
    <property type="entry name" value="Shikimate_kinase"/>
    <property type="match status" value="1"/>
</dbReference>
<keyword evidence="9 11" id="KW-0057">Aromatic amino acid biosynthesis</keyword>
<feature type="binding site" evidence="11">
    <location>
        <begin position="10"/>
        <end position="15"/>
    </location>
    <ligand>
        <name>ATP</name>
        <dbReference type="ChEBI" id="CHEBI:30616"/>
    </ligand>
</feature>
<dbReference type="GO" id="GO:0008652">
    <property type="term" value="P:amino acid biosynthetic process"/>
    <property type="evidence" value="ECO:0007669"/>
    <property type="project" value="UniProtKB-KW"/>
</dbReference>
<feature type="binding site" evidence="11">
    <location>
        <position position="74"/>
    </location>
    <ligand>
        <name>substrate</name>
    </ligand>
</feature>
<dbReference type="InterPro" id="IPR023000">
    <property type="entry name" value="Shikimate_kinase_CS"/>
</dbReference>
<dbReference type="InterPro" id="IPR031322">
    <property type="entry name" value="Shikimate/glucono_kinase"/>
</dbReference>
<dbReference type="Pfam" id="PF01202">
    <property type="entry name" value="SKI"/>
    <property type="match status" value="1"/>
</dbReference>
<dbReference type="GO" id="GO:0009073">
    <property type="term" value="P:aromatic amino acid family biosynthetic process"/>
    <property type="evidence" value="ECO:0007669"/>
    <property type="project" value="UniProtKB-KW"/>
</dbReference>
<dbReference type="GO" id="GO:0000287">
    <property type="term" value="F:magnesium ion binding"/>
    <property type="evidence" value="ECO:0007669"/>
    <property type="project" value="UniProtKB-UniRule"/>
</dbReference>
<comment type="similarity">
    <text evidence="2 11">Belongs to the shikimate kinase family.</text>
</comment>
<dbReference type="GO" id="GO:0004765">
    <property type="term" value="F:shikimate kinase activity"/>
    <property type="evidence" value="ECO:0007669"/>
    <property type="project" value="UniProtKB-UniRule"/>
</dbReference>
<dbReference type="PANTHER" id="PTHR21087">
    <property type="entry name" value="SHIKIMATE KINASE"/>
    <property type="match status" value="1"/>
</dbReference>
<dbReference type="RefSeq" id="WP_200771926.1">
    <property type="nucleotide sequence ID" value="NZ_CP072329.1"/>
</dbReference>
<evidence type="ECO:0000313" key="14">
    <source>
        <dbReference type="Proteomes" id="UP000676511"/>
    </source>
</evidence>
<dbReference type="PRINTS" id="PR01100">
    <property type="entry name" value="SHIKIMTKNASE"/>
</dbReference>
<organism evidence="12 15">
    <name type="scientific">Streptococcus lactarius</name>
    <dbReference type="NCBI Taxonomy" id="684066"/>
    <lineage>
        <taxon>Bacteria</taxon>
        <taxon>Bacillati</taxon>
        <taxon>Bacillota</taxon>
        <taxon>Bacilli</taxon>
        <taxon>Lactobacillales</taxon>
        <taxon>Streptococcaceae</taxon>
        <taxon>Streptococcus</taxon>
    </lineage>
</organism>
<evidence type="ECO:0000313" key="12">
    <source>
        <dbReference type="EMBL" id="MBK4778755.1"/>
    </source>
</evidence>
<comment type="cofactor">
    <cofactor evidence="11">
        <name>Mg(2+)</name>
        <dbReference type="ChEBI" id="CHEBI:18420"/>
    </cofactor>
    <text evidence="11">Binds 1 Mg(2+) ion per subunit.</text>
</comment>
<comment type="function">
    <text evidence="11">Catalyzes the specific phosphorylation of the 3-hydroxyl group of shikimic acid using ATP as a cosubstrate.</text>
</comment>
<comment type="subcellular location">
    <subcellularLocation>
        <location evidence="11">Cytoplasm</location>
    </subcellularLocation>
</comment>
<keyword evidence="6 11" id="KW-0547">Nucleotide-binding</keyword>
<evidence type="ECO:0000256" key="1">
    <source>
        <dbReference type="ARBA" id="ARBA00004842"/>
    </source>
</evidence>
<dbReference type="GO" id="GO:0005524">
    <property type="term" value="F:ATP binding"/>
    <property type="evidence" value="ECO:0007669"/>
    <property type="project" value="UniProtKB-UniRule"/>
</dbReference>
<sequence>MPKILLGFMGAGKTTIGRLLDPNFHDMDAELVLELGMPVSQYFASYGEENFRSQETALLKRLLHEKGGVISTGGGLVMRQENLELLKTNPSNIFLKLDFEALYQRLQADKTHQRPLFLNQSKNELKALYDYRLPLYESCATHTIETGNLTPEEIAEKIRCL</sequence>
<reference evidence="13 14" key="2">
    <citation type="submission" date="2021-03" db="EMBL/GenBank/DDBJ databases">
        <title>Human Oral Microbial Genomes.</title>
        <authorList>
            <person name="Johnston C.D."/>
            <person name="Chen T."/>
            <person name="Dewhirst F.E."/>
        </authorList>
    </citation>
    <scope>NUCLEOTIDE SEQUENCE [LARGE SCALE GENOMIC DNA]</scope>
    <source>
        <strain evidence="13 14">CCUG 66490</strain>
    </source>
</reference>
<keyword evidence="5 11" id="KW-0808">Transferase</keyword>
<evidence type="ECO:0000256" key="11">
    <source>
        <dbReference type="HAMAP-Rule" id="MF_00109"/>
    </source>
</evidence>
<dbReference type="Gene3D" id="3.40.50.300">
    <property type="entry name" value="P-loop containing nucleotide triphosphate hydrolases"/>
    <property type="match status" value="1"/>
</dbReference>
<evidence type="ECO:0000256" key="10">
    <source>
        <dbReference type="ARBA" id="ARBA00048567"/>
    </source>
</evidence>
<keyword evidence="11" id="KW-0479">Metal-binding</keyword>
<evidence type="ECO:0000256" key="5">
    <source>
        <dbReference type="ARBA" id="ARBA00022679"/>
    </source>
</evidence>
<accession>A0A9X0WLQ3</accession>
<keyword evidence="11" id="KW-0963">Cytoplasm</keyword>
<dbReference type="InterPro" id="IPR027417">
    <property type="entry name" value="P-loop_NTPase"/>
</dbReference>
<comment type="catalytic activity">
    <reaction evidence="10 11">
        <text>shikimate + ATP = 3-phosphoshikimate + ADP + H(+)</text>
        <dbReference type="Rhea" id="RHEA:13121"/>
        <dbReference type="ChEBI" id="CHEBI:15378"/>
        <dbReference type="ChEBI" id="CHEBI:30616"/>
        <dbReference type="ChEBI" id="CHEBI:36208"/>
        <dbReference type="ChEBI" id="CHEBI:145989"/>
        <dbReference type="ChEBI" id="CHEBI:456216"/>
        <dbReference type="EC" id="2.7.1.71"/>
    </reaction>
</comment>
<feature type="binding site" evidence="11">
    <location>
        <position position="28"/>
    </location>
    <ligand>
        <name>substrate</name>
    </ligand>
</feature>
<dbReference type="PANTHER" id="PTHR21087:SF16">
    <property type="entry name" value="SHIKIMATE KINASE 1, CHLOROPLASTIC"/>
    <property type="match status" value="1"/>
</dbReference>
<evidence type="ECO:0000256" key="6">
    <source>
        <dbReference type="ARBA" id="ARBA00022741"/>
    </source>
</evidence>
<dbReference type="GO" id="GO:0009423">
    <property type="term" value="P:chorismate biosynthetic process"/>
    <property type="evidence" value="ECO:0007669"/>
    <property type="project" value="UniProtKB-UniRule"/>
</dbReference>
<comment type="pathway">
    <text evidence="1 11">Metabolic intermediate biosynthesis; chorismate biosynthesis; chorismate from D-erythrose 4-phosphate and phosphoenolpyruvate: step 5/7.</text>
</comment>
<dbReference type="EC" id="2.7.1.71" evidence="3 11"/>
<gene>
    <name evidence="11" type="primary">aroK</name>
    <name evidence="12" type="ORF">BTU61_00825</name>
    <name evidence="13" type="ORF">J4854_04795</name>
</gene>
<evidence type="ECO:0000313" key="13">
    <source>
        <dbReference type="EMBL" id="QUB39767.1"/>
    </source>
</evidence>
<keyword evidence="11" id="KW-0460">Magnesium</keyword>
<dbReference type="GO" id="GO:0005829">
    <property type="term" value="C:cytosol"/>
    <property type="evidence" value="ECO:0007669"/>
    <property type="project" value="TreeGrafter"/>
</dbReference>
<dbReference type="CDD" id="cd00464">
    <property type="entry name" value="SK"/>
    <property type="match status" value="1"/>
</dbReference>
<evidence type="ECO:0000313" key="15">
    <source>
        <dbReference type="Proteomes" id="UP001138780"/>
    </source>
</evidence>
<evidence type="ECO:0000256" key="8">
    <source>
        <dbReference type="ARBA" id="ARBA00022840"/>
    </source>
</evidence>
<dbReference type="SUPFAM" id="SSF52540">
    <property type="entry name" value="P-loop containing nucleoside triphosphate hydrolases"/>
    <property type="match status" value="1"/>
</dbReference>
<dbReference type="InterPro" id="IPR000623">
    <property type="entry name" value="Shikimate_kinase/TSH1"/>
</dbReference>
<comment type="subunit">
    <text evidence="11">Monomer.</text>
</comment>
<keyword evidence="4 11" id="KW-0028">Amino-acid biosynthesis</keyword>
<feature type="binding site" evidence="11">
    <location>
        <position position="132"/>
    </location>
    <ligand>
        <name>substrate</name>
    </ligand>
</feature>
<dbReference type="Proteomes" id="UP000676511">
    <property type="component" value="Chromosome"/>
</dbReference>
<dbReference type="EMBL" id="MRXX01000001">
    <property type="protein sequence ID" value="MBK4778755.1"/>
    <property type="molecule type" value="Genomic_DNA"/>
</dbReference>
<keyword evidence="14" id="KW-1185">Reference proteome</keyword>
<evidence type="ECO:0000256" key="4">
    <source>
        <dbReference type="ARBA" id="ARBA00022605"/>
    </source>
</evidence>
<evidence type="ECO:0000256" key="2">
    <source>
        <dbReference type="ARBA" id="ARBA00006997"/>
    </source>
</evidence>
<dbReference type="Proteomes" id="UP001138780">
    <property type="component" value="Unassembled WGS sequence"/>
</dbReference>
<feature type="binding site" evidence="11">
    <location>
        <position position="52"/>
    </location>
    <ligand>
        <name>substrate</name>
    </ligand>
</feature>